<dbReference type="EMBL" id="MK072218">
    <property type="protein sequence ID" value="AYV80243.1"/>
    <property type="molecule type" value="Genomic_DNA"/>
</dbReference>
<proteinExistence type="predicted"/>
<protein>
    <submittedName>
        <fullName evidence="1">Uncharacterized protein</fullName>
    </submittedName>
</protein>
<organism evidence="1">
    <name type="scientific">Gaeavirus sp</name>
    <dbReference type="NCBI Taxonomy" id="2487767"/>
    <lineage>
        <taxon>Viruses</taxon>
        <taxon>Varidnaviria</taxon>
        <taxon>Bamfordvirae</taxon>
        <taxon>Nucleocytoviricota</taxon>
        <taxon>Megaviricetes</taxon>
        <taxon>Imitervirales</taxon>
        <taxon>Mimiviridae</taxon>
        <taxon>Klosneuvirinae</taxon>
    </lineage>
</organism>
<gene>
    <name evidence="1" type="ORF">Gaeavirus20_8</name>
</gene>
<evidence type="ECO:0000313" key="1">
    <source>
        <dbReference type="EMBL" id="AYV80243.1"/>
    </source>
</evidence>
<accession>A0A3G5A344</accession>
<name>A0A3G5A344_9VIRU</name>
<sequence length="272" mass="32828">MKKLAILITGEMRTCSLGKGTNTTFINTFKQNVLTDDIMKNYEINIFFVTDKADKDKVHNYFGQYLKNLLMLDHNNIQHPLNLQTYIDNYHSYYGLRKNNPDLYPIVNAPRPSYIHMFYKLYCAHQLMTEYEQQYNIKHDYIFRLRPDCHIISKLYPQIKHMENNNLEIMISWDWGYLSTRNLSEHICNLIYHYGKYNYGEIIHSNNILKNLGCDGYHEYAKTHWPCWSESPEVQLWEHIITYFKEYKLDENKISNHNFFVINEDRHTVINW</sequence>
<reference evidence="1" key="1">
    <citation type="submission" date="2018-10" db="EMBL/GenBank/DDBJ databases">
        <title>Hidden diversity of soil giant viruses.</title>
        <authorList>
            <person name="Schulz F."/>
            <person name="Alteio L."/>
            <person name="Goudeau D."/>
            <person name="Ryan E.M."/>
            <person name="Malmstrom R.R."/>
            <person name="Blanchard J."/>
            <person name="Woyke T."/>
        </authorList>
    </citation>
    <scope>NUCLEOTIDE SEQUENCE</scope>
    <source>
        <strain evidence="1">GAV1</strain>
    </source>
</reference>